<evidence type="ECO:0000259" key="1">
    <source>
        <dbReference type="Pfam" id="PF13788"/>
    </source>
</evidence>
<organism evidence="2 3">
    <name type="scientific">Kitasatospora misakiensis</name>
    <dbReference type="NCBI Taxonomy" id="67330"/>
    <lineage>
        <taxon>Bacteria</taxon>
        <taxon>Bacillati</taxon>
        <taxon>Actinomycetota</taxon>
        <taxon>Actinomycetes</taxon>
        <taxon>Kitasatosporales</taxon>
        <taxon>Streptomycetaceae</taxon>
        <taxon>Kitasatospora</taxon>
    </lineage>
</organism>
<accession>A0ABW0X6M8</accession>
<dbReference type="EMBL" id="JBHSOF010000015">
    <property type="protein sequence ID" value="MFC5664126.1"/>
    <property type="molecule type" value="Genomic_DNA"/>
</dbReference>
<proteinExistence type="predicted"/>
<protein>
    <submittedName>
        <fullName evidence="2">DUF4180 domain-containing protein</fullName>
    </submittedName>
</protein>
<reference evidence="3" key="1">
    <citation type="journal article" date="2019" name="Int. J. Syst. Evol. Microbiol.">
        <title>The Global Catalogue of Microorganisms (GCM) 10K type strain sequencing project: providing services to taxonomists for standard genome sequencing and annotation.</title>
        <authorList>
            <consortium name="The Broad Institute Genomics Platform"/>
            <consortium name="The Broad Institute Genome Sequencing Center for Infectious Disease"/>
            <person name="Wu L."/>
            <person name="Ma J."/>
        </authorList>
    </citation>
    <scope>NUCLEOTIDE SEQUENCE [LARGE SCALE GENOMIC DNA]</scope>
    <source>
        <strain evidence="3">CGMCC 4.1437</strain>
    </source>
</reference>
<evidence type="ECO:0000313" key="2">
    <source>
        <dbReference type="EMBL" id="MFC5664126.1"/>
    </source>
</evidence>
<dbReference type="RefSeq" id="WP_380225830.1">
    <property type="nucleotide sequence ID" value="NZ_JBHSOF010000015.1"/>
</dbReference>
<name>A0ABW0X6M8_9ACTN</name>
<dbReference type="Pfam" id="PF13788">
    <property type="entry name" value="DUF4180"/>
    <property type="match status" value="1"/>
</dbReference>
<feature type="domain" description="DUF4180" evidence="1">
    <location>
        <begin position="14"/>
        <end position="120"/>
    </location>
</feature>
<evidence type="ECO:0000313" key="3">
    <source>
        <dbReference type="Proteomes" id="UP001595975"/>
    </source>
</evidence>
<dbReference type="Proteomes" id="UP001595975">
    <property type="component" value="Unassembled WGS sequence"/>
</dbReference>
<gene>
    <name evidence="2" type="ORF">ACFP3U_14175</name>
</gene>
<dbReference type="InterPro" id="IPR025438">
    <property type="entry name" value="DUF4180"/>
</dbReference>
<sequence length="135" mass="14480">MSEPTPTPAPAPVVVRLPAEGPVVRDPRDGLDLLGEAFAHDAEWLVVPAARFGAEFFTLSTRIAGEVTQKFVQYRVGLAVVGDISAYTVASGALRDFVREGNRGRQLWFLADEAEFDARLAALTAARNGAPRVSS</sequence>
<keyword evidence="3" id="KW-1185">Reference proteome</keyword>
<comment type="caution">
    <text evidence="2">The sequence shown here is derived from an EMBL/GenBank/DDBJ whole genome shotgun (WGS) entry which is preliminary data.</text>
</comment>